<organism evidence="3 4">
    <name type="scientific">Parastrongyloides trichosuri</name>
    <name type="common">Possum-specific nematode worm</name>
    <dbReference type="NCBI Taxonomy" id="131310"/>
    <lineage>
        <taxon>Eukaryota</taxon>
        <taxon>Metazoa</taxon>
        <taxon>Ecdysozoa</taxon>
        <taxon>Nematoda</taxon>
        <taxon>Chromadorea</taxon>
        <taxon>Rhabditida</taxon>
        <taxon>Tylenchina</taxon>
        <taxon>Panagrolaimomorpha</taxon>
        <taxon>Strongyloidoidea</taxon>
        <taxon>Strongyloididae</taxon>
        <taxon>Parastrongyloides</taxon>
    </lineage>
</organism>
<feature type="compositionally biased region" description="Basic and acidic residues" evidence="1">
    <location>
        <begin position="37"/>
        <end position="51"/>
    </location>
</feature>
<dbReference type="InterPro" id="IPR039988">
    <property type="entry name" value="MTTP"/>
</dbReference>
<reference evidence="4" key="1">
    <citation type="submission" date="2017-02" db="UniProtKB">
        <authorList>
            <consortium name="WormBaseParasite"/>
        </authorList>
    </citation>
    <scope>IDENTIFICATION</scope>
</reference>
<sequence>MKLYLFYIFLLLICIGFKVSLTEDGTKESNIEENPNDGEKPNEIEKPTEEEKPKELTLDFDNFDPKTLPKKTRLIFYKYLFKGETFVYEDRLGIKKGLNGGKIEAMFLFDVLHHDMEGHMLLRLKGEKCHFGDCNIENSPEIYLDVVQGYQNLIGYYVKMKNEDDQLHWNFLHGVAAALSNPSEHGEGDIQTVVIPQGTCRFEWYRPEDKKFIRRIGNCVIGGDRNSSIVDGFTTTYNQEVTYHQNKKYDGDIVVCKTTEKYNIKSQFHKDWNFKVESVSQIEMENRDKKYIDRICPAEYSVSECITTIFNATFVGGNWKEIKSKFVLAHNNKESFNFNDYVEAYRDEIIDKNDSDLFGQVVASGVTASFDDLKNAISNPDNDHIIDNIVDVIAAIGDEIAIKVAKEVLPLESKELVNRFAESIAYTSRVSDKIINEINLWIDETNDVELKDKLLKAFGVILRRKCELTLSTKNACNRGVDTIVNGYIKKIIELKNPYKSLTLLKPLSNMKSVIDYAKTFICDKTSSVEIEIEALEILTEITDEQWDQEITNKLVKVFRNTCPKEQNTLSQSLAIDILLEKAKDNQNIATYLLRGEEVLPSDNEGWNYFYSALKNSRQYDEENDEFWEKIRRFKVFREHYGKKSVNGKSSIETNKYSSWPGVKINLEDKEIFGNDGSLLYDNTKLTFRMNRRSKFVNIFELHSNGSMSFVDQEMDTEKLYNKNALLRFYQGTHVLMSGFNFKTFSALSLNSKVFHFDDILHSRFLLTLAGKVSLYGENKFHGLIDSKVSLKTPYEKISYAGCTNLSEEDKSLEQTIFIHTTKPRSKKTTIKRKQKWSGFCRKPKTFKMLETCRNALA</sequence>
<evidence type="ECO:0000256" key="1">
    <source>
        <dbReference type="SAM" id="MobiDB-lite"/>
    </source>
</evidence>
<evidence type="ECO:0000256" key="2">
    <source>
        <dbReference type="SAM" id="SignalP"/>
    </source>
</evidence>
<feature type="region of interest" description="Disordered" evidence="1">
    <location>
        <begin position="27"/>
        <end position="51"/>
    </location>
</feature>
<name>A0A0N5A6H3_PARTI</name>
<dbReference type="GO" id="GO:0005794">
    <property type="term" value="C:Golgi apparatus"/>
    <property type="evidence" value="ECO:0007669"/>
    <property type="project" value="TreeGrafter"/>
</dbReference>
<feature type="chain" id="PRO_5005892736" evidence="2">
    <location>
        <begin position="23"/>
        <end position="857"/>
    </location>
</feature>
<protein>
    <submittedName>
        <fullName evidence="4">Vitellogenin domain-containing protein</fullName>
    </submittedName>
</protein>
<feature type="signal peptide" evidence="2">
    <location>
        <begin position="1"/>
        <end position="22"/>
    </location>
</feature>
<dbReference type="GO" id="GO:0016323">
    <property type="term" value="C:basolateral plasma membrane"/>
    <property type="evidence" value="ECO:0007669"/>
    <property type="project" value="TreeGrafter"/>
</dbReference>
<dbReference type="WBParaSite" id="PTRK_0001759600.1">
    <property type="protein sequence ID" value="PTRK_0001759600.1"/>
    <property type="gene ID" value="PTRK_0001759600"/>
</dbReference>
<dbReference type="GO" id="GO:0005783">
    <property type="term" value="C:endoplasmic reticulum"/>
    <property type="evidence" value="ECO:0007669"/>
    <property type="project" value="TreeGrafter"/>
</dbReference>
<dbReference type="Proteomes" id="UP000038045">
    <property type="component" value="Unplaced"/>
</dbReference>
<dbReference type="PANTHER" id="PTHR13024:SF0">
    <property type="entry name" value="MICROSOMAL TRIACYLGLYCEROL TRANSFER PROTEIN"/>
    <property type="match status" value="1"/>
</dbReference>
<dbReference type="AlphaFoldDB" id="A0A0N5A6H3"/>
<dbReference type="STRING" id="131310.A0A0N5A6H3"/>
<keyword evidence="2" id="KW-0732">Signal</keyword>
<dbReference type="GO" id="GO:0005548">
    <property type="term" value="F:phospholipid transporter activity"/>
    <property type="evidence" value="ECO:0007669"/>
    <property type="project" value="InterPro"/>
</dbReference>
<accession>A0A0N5A6H3</accession>
<dbReference type="PANTHER" id="PTHR13024">
    <property type="entry name" value="MICROSOMAL TRIGLYCERIDE TRANSFER PROTEIN, LARGE SUBUNIT"/>
    <property type="match status" value="1"/>
</dbReference>
<proteinExistence type="predicted"/>
<evidence type="ECO:0000313" key="4">
    <source>
        <dbReference type="WBParaSite" id="PTRK_0001759600.1"/>
    </source>
</evidence>
<keyword evidence="3" id="KW-1185">Reference proteome</keyword>
<evidence type="ECO:0000313" key="3">
    <source>
        <dbReference type="Proteomes" id="UP000038045"/>
    </source>
</evidence>
<dbReference type="GO" id="GO:0042157">
    <property type="term" value="P:lipoprotein metabolic process"/>
    <property type="evidence" value="ECO:0007669"/>
    <property type="project" value="TreeGrafter"/>
</dbReference>